<sequence length="116" mass="12989">MVGMQTVEPSKEYEVMIGEKMSGAVKDKIKQLDDKFKVKKNEMDHLTLAVEMKKLDLNIKNDTVGLGNLRYGLNDVVRFRLSYLGLMVVNALILQIEACGGQALTFGVDAQKKKQI</sequence>
<reference evidence="1" key="2">
    <citation type="submission" date="2023-05" db="EMBL/GenBank/DDBJ databases">
        <authorList>
            <person name="Schelkunov M.I."/>
        </authorList>
    </citation>
    <scope>NUCLEOTIDE SEQUENCE</scope>
    <source>
        <strain evidence="1">Hsosn_3</strain>
        <tissue evidence="1">Leaf</tissue>
    </source>
</reference>
<keyword evidence="2" id="KW-1185">Reference proteome</keyword>
<gene>
    <name evidence="1" type="ORF">POM88_028213</name>
</gene>
<proteinExistence type="predicted"/>
<dbReference type="EMBL" id="JAUIZM010000006">
    <property type="protein sequence ID" value="KAK1381469.1"/>
    <property type="molecule type" value="Genomic_DNA"/>
</dbReference>
<evidence type="ECO:0000313" key="1">
    <source>
        <dbReference type="EMBL" id="KAK1381469.1"/>
    </source>
</evidence>
<dbReference type="AlphaFoldDB" id="A0AAD8MQW5"/>
<protein>
    <submittedName>
        <fullName evidence="1">Uncharacterized protein</fullName>
    </submittedName>
</protein>
<dbReference type="Proteomes" id="UP001237642">
    <property type="component" value="Unassembled WGS sequence"/>
</dbReference>
<evidence type="ECO:0000313" key="2">
    <source>
        <dbReference type="Proteomes" id="UP001237642"/>
    </source>
</evidence>
<accession>A0AAD8MQW5</accession>
<comment type="caution">
    <text evidence="1">The sequence shown here is derived from an EMBL/GenBank/DDBJ whole genome shotgun (WGS) entry which is preliminary data.</text>
</comment>
<organism evidence="1 2">
    <name type="scientific">Heracleum sosnowskyi</name>
    <dbReference type="NCBI Taxonomy" id="360622"/>
    <lineage>
        <taxon>Eukaryota</taxon>
        <taxon>Viridiplantae</taxon>
        <taxon>Streptophyta</taxon>
        <taxon>Embryophyta</taxon>
        <taxon>Tracheophyta</taxon>
        <taxon>Spermatophyta</taxon>
        <taxon>Magnoliopsida</taxon>
        <taxon>eudicotyledons</taxon>
        <taxon>Gunneridae</taxon>
        <taxon>Pentapetalae</taxon>
        <taxon>asterids</taxon>
        <taxon>campanulids</taxon>
        <taxon>Apiales</taxon>
        <taxon>Apiaceae</taxon>
        <taxon>Apioideae</taxon>
        <taxon>apioid superclade</taxon>
        <taxon>Tordylieae</taxon>
        <taxon>Tordyliinae</taxon>
        <taxon>Heracleum</taxon>
    </lineage>
</organism>
<reference evidence="1" key="1">
    <citation type="submission" date="2023-02" db="EMBL/GenBank/DDBJ databases">
        <title>Genome of toxic invasive species Heracleum sosnowskyi carries increased number of genes despite the absence of recent whole-genome duplications.</title>
        <authorList>
            <person name="Schelkunov M."/>
            <person name="Shtratnikova V."/>
            <person name="Makarenko M."/>
            <person name="Klepikova A."/>
            <person name="Omelchenko D."/>
            <person name="Novikova G."/>
            <person name="Obukhova E."/>
            <person name="Bogdanov V."/>
            <person name="Penin A."/>
            <person name="Logacheva M."/>
        </authorList>
    </citation>
    <scope>NUCLEOTIDE SEQUENCE</scope>
    <source>
        <strain evidence="1">Hsosn_3</strain>
        <tissue evidence="1">Leaf</tissue>
    </source>
</reference>
<name>A0AAD8MQW5_9APIA</name>